<feature type="domain" description="Cyclic nucleotide-binding" evidence="3">
    <location>
        <begin position="10"/>
        <end position="83"/>
    </location>
</feature>
<dbReference type="eggNOG" id="COG2905">
    <property type="taxonomic scope" value="Bacteria"/>
</dbReference>
<dbReference type="EMBL" id="HE663493">
    <property type="protein sequence ID" value="CCG09652.1"/>
    <property type="molecule type" value="Genomic_DNA"/>
</dbReference>
<dbReference type="PATRIC" id="fig|1150469.3.peg.3411"/>
<name>H6SQD3_PARPM</name>
<proteinExistence type="predicted"/>
<dbReference type="InterPro" id="IPR000595">
    <property type="entry name" value="cNMP-bd_dom"/>
</dbReference>
<dbReference type="InterPro" id="IPR018490">
    <property type="entry name" value="cNMP-bd_dom_sf"/>
</dbReference>
<dbReference type="SUPFAM" id="SSF54631">
    <property type="entry name" value="CBS-domain pair"/>
    <property type="match status" value="1"/>
</dbReference>
<dbReference type="CDD" id="cd00038">
    <property type="entry name" value="CAP_ED"/>
    <property type="match status" value="1"/>
</dbReference>
<dbReference type="SUPFAM" id="SSF51206">
    <property type="entry name" value="cAMP-binding domain-like"/>
    <property type="match status" value="1"/>
</dbReference>
<dbReference type="KEGG" id="rpm:RSPPHO_03026"/>
<dbReference type="Gene3D" id="2.60.120.10">
    <property type="entry name" value="Jelly Rolls"/>
    <property type="match status" value="1"/>
</dbReference>
<dbReference type="InterPro" id="IPR000644">
    <property type="entry name" value="CBS_dom"/>
</dbReference>
<accession>H6SQD3</accession>
<dbReference type="AlphaFoldDB" id="H6SQD3"/>
<dbReference type="InterPro" id="IPR046342">
    <property type="entry name" value="CBS_dom_sf"/>
</dbReference>
<dbReference type="OrthoDB" id="9808528at2"/>
<evidence type="ECO:0000256" key="2">
    <source>
        <dbReference type="PROSITE-ProRule" id="PRU00703"/>
    </source>
</evidence>
<dbReference type="PANTHER" id="PTHR43080:SF2">
    <property type="entry name" value="CBS DOMAIN-CONTAINING PROTEIN"/>
    <property type="match status" value="1"/>
</dbReference>
<dbReference type="InterPro" id="IPR005105">
    <property type="entry name" value="GlnD_Uridyltrans_N"/>
</dbReference>
<dbReference type="HOGENOM" id="CLU_027866_1_0_5"/>
<keyword evidence="6" id="KW-1185">Reference proteome</keyword>
<dbReference type="Pfam" id="PF10335">
    <property type="entry name" value="DUF294_C"/>
    <property type="match status" value="1"/>
</dbReference>
<feature type="domain" description="CBS" evidence="4">
    <location>
        <begin position="149"/>
        <end position="206"/>
    </location>
</feature>
<evidence type="ECO:0000259" key="3">
    <source>
        <dbReference type="PROSITE" id="PS50042"/>
    </source>
</evidence>
<dbReference type="InterPro" id="IPR018821">
    <property type="entry name" value="DUF294_put_nucleoTrafse_sb-bd"/>
</dbReference>
<dbReference type="SMART" id="SM00116">
    <property type="entry name" value="CBS"/>
    <property type="match status" value="2"/>
</dbReference>
<dbReference type="Pfam" id="PF03445">
    <property type="entry name" value="DUF294"/>
    <property type="match status" value="1"/>
</dbReference>
<dbReference type="STRING" id="1150469.RSPPHO_03026"/>
<dbReference type="PROSITE" id="PS50042">
    <property type="entry name" value="CNMP_BINDING_3"/>
    <property type="match status" value="1"/>
</dbReference>
<organism evidence="5 6">
    <name type="scientific">Pararhodospirillum photometricum DSM 122</name>
    <dbReference type="NCBI Taxonomy" id="1150469"/>
    <lineage>
        <taxon>Bacteria</taxon>
        <taxon>Pseudomonadati</taxon>
        <taxon>Pseudomonadota</taxon>
        <taxon>Alphaproteobacteria</taxon>
        <taxon>Rhodospirillales</taxon>
        <taxon>Rhodospirillaceae</taxon>
        <taxon>Pararhodospirillum</taxon>
    </lineage>
</organism>
<gene>
    <name evidence="5" type="ORF">RSPPHO_03026</name>
</gene>
<dbReference type="GO" id="GO:0008773">
    <property type="term" value="F:[protein-PII] uridylyltransferase activity"/>
    <property type="evidence" value="ECO:0007669"/>
    <property type="project" value="InterPro"/>
</dbReference>
<dbReference type="CDD" id="cd04589">
    <property type="entry name" value="CBS_pair_CAP-ED_NT_Pol-beta-like_DUF294_assoc"/>
    <property type="match status" value="1"/>
</dbReference>
<reference evidence="5 6" key="1">
    <citation type="submission" date="2012-02" db="EMBL/GenBank/DDBJ databases">
        <title>Shotgun genome sequence of Phaeospirillum photometricum DSM 122.</title>
        <authorList>
            <person name="Duquesne K."/>
            <person name="Sturgis J."/>
        </authorList>
    </citation>
    <scope>NUCLEOTIDE SEQUENCE [LARGE SCALE GENOMIC DNA]</scope>
    <source>
        <strain evidence="6">DSM122</strain>
    </source>
</reference>
<evidence type="ECO:0000313" key="5">
    <source>
        <dbReference type="EMBL" id="CCG09652.1"/>
    </source>
</evidence>
<evidence type="ECO:0000256" key="1">
    <source>
        <dbReference type="ARBA" id="ARBA00023122"/>
    </source>
</evidence>
<dbReference type="InterPro" id="IPR014710">
    <property type="entry name" value="RmlC-like_jellyroll"/>
</dbReference>
<sequence length="602" mass="64817">MGTFDFGGPPFDALTPSERDKLQGGVDIAYFKQGERLTGPDRPGEALFVILKGLVAERDGDDLLTVHGAGDCVGAMALLHGAPPHVSEAQEETIAHVLPRQLVLDLCRANPRFERFFATSLGDRLAAHAQTQQVRGMAGFMVARVQEAYLHPPLTVPASTSLRSAAVLMKEHRATSLLVEAEDGRLGVLSGSDLRDAVFIRDLAPTAPVGVCATFRTVFVEADDFLFSAQILMTRHGIRRLPVRRDGKIIGVLEMIDLLGHMSSHAHLVAQRVDRAQSIDDLAGAARALEPLVQGMNGSGVPVRDVARLVSDLSRKLQTKLFALLVAETAPDLAEGMSCLVVMGSEGRGEQLTKTDQDNALILRDGGDPVAVRGLCQRFTEAMVSFGYPLCPGAMMVSNPAWTQDETAFRHDLLGWITQPSETGFLNLAAFLDAEAVAGDVNLLAGLKNEVFERLRGNNAFLSLFARPVLAFDTPIGFFHQLVVDRSEAGGGLDVKKGGIFPVVHGVRALALEYGVTETNTFDRIKALNALGRLEDTVAADLGEALQALMTLRLARAGREGADTRIEAGALSKAQHDALRDALLVVKRFKALLSHHFHLGAF</sequence>
<dbReference type="Gene3D" id="3.10.580.10">
    <property type="entry name" value="CBS-domain"/>
    <property type="match status" value="1"/>
</dbReference>
<protein>
    <submittedName>
        <fullName evidence="5">Cyclic nucleotide-binding domain (CNMP-BD) protein</fullName>
    </submittedName>
</protein>
<dbReference type="Pfam" id="PF00027">
    <property type="entry name" value="cNMP_binding"/>
    <property type="match status" value="1"/>
</dbReference>
<dbReference type="InterPro" id="IPR051257">
    <property type="entry name" value="Diverse_CBS-Domain"/>
</dbReference>
<keyword evidence="1 2" id="KW-0129">CBS domain</keyword>
<dbReference type="PROSITE" id="PS51371">
    <property type="entry name" value="CBS"/>
    <property type="match status" value="2"/>
</dbReference>
<evidence type="ECO:0000259" key="4">
    <source>
        <dbReference type="PROSITE" id="PS51371"/>
    </source>
</evidence>
<dbReference type="RefSeq" id="WP_014416280.1">
    <property type="nucleotide sequence ID" value="NC_017059.1"/>
</dbReference>
<dbReference type="Pfam" id="PF00571">
    <property type="entry name" value="CBS"/>
    <property type="match status" value="2"/>
</dbReference>
<evidence type="ECO:0000313" key="6">
    <source>
        <dbReference type="Proteomes" id="UP000033220"/>
    </source>
</evidence>
<dbReference type="Proteomes" id="UP000033220">
    <property type="component" value="Chromosome DSM 122"/>
</dbReference>
<feature type="domain" description="CBS" evidence="4">
    <location>
        <begin position="213"/>
        <end position="269"/>
    </location>
</feature>
<dbReference type="CDD" id="cd05401">
    <property type="entry name" value="NT_GlnE_GlnD_like"/>
    <property type="match status" value="1"/>
</dbReference>
<dbReference type="PANTHER" id="PTHR43080">
    <property type="entry name" value="CBS DOMAIN-CONTAINING PROTEIN CBSX3, MITOCHONDRIAL"/>
    <property type="match status" value="1"/>
</dbReference>